<dbReference type="EMBL" id="BMAV01024152">
    <property type="protein sequence ID" value="GFS30465.1"/>
    <property type="molecule type" value="Genomic_DNA"/>
</dbReference>
<reference evidence="2" key="1">
    <citation type="submission" date="2020-08" db="EMBL/GenBank/DDBJ databases">
        <title>Multicomponent nature underlies the extraordinary mechanical properties of spider dragline silk.</title>
        <authorList>
            <person name="Kono N."/>
            <person name="Nakamura H."/>
            <person name="Mori M."/>
            <person name="Yoshida Y."/>
            <person name="Ohtoshi R."/>
            <person name="Malay A.D."/>
            <person name="Moran D.A.P."/>
            <person name="Tomita M."/>
            <person name="Numata K."/>
            <person name="Arakawa K."/>
        </authorList>
    </citation>
    <scope>NUCLEOTIDE SEQUENCE</scope>
</reference>
<accession>A0A8X6M803</accession>
<name>A0A8X6M803_9ARAC</name>
<keyword evidence="3" id="KW-1185">Reference proteome</keyword>
<protein>
    <submittedName>
        <fullName evidence="2">Uncharacterized protein</fullName>
    </submittedName>
</protein>
<dbReference type="Proteomes" id="UP000886998">
    <property type="component" value="Unassembled WGS sequence"/>
</dbReference>
<gene>
    <name evidence="2" type="ORF">TNIN_407321</name>
</gene>
<evidence type="ECO:0000256" key="1">
    <source>
        <dbReference type="SAM" id="Phobius"/>
    </source>
</evidence>
<evidence type="ECO:0000313" key="2">
    <source>
        <dbReference type="EMBL" id="GFS30465.1"/>
    </source>
</evidence>
<feature type="transmembrane region" description="Helical" evidence="1">
    <location>
        <begin position="106"/>
        <end position="126"/>
    </location>
</feature>
<keyword evidence="1" id="KW-1133">Transmembrane helix</keyword>
<evidence type="ECO:0000313" key="3">
    <source>
        <dbReference type="Proteomes" id="UP000886998"/>
    </source>
</evidence>
<proteinExistence type="predicted"/>
<sequence length="135" mass="15355">MKGSSTDLSITHIYLRYIYRPSVIQIALLDWVYTHISLGLGLQHPPHATDCPSYHQYGLGVIDCRRQGVPSLYSMLLSSMTLYNWSGIKPATTSISDMYIATERRVISVFCAIPIWSILILLQPQLSEMLILLRR</sequence>
<keyword evidence="1" id="KW-0812">Transmembrane</keyword>
<comment type="caution">
    <text evidence="2">The sequence shown here is derived from an EMBL/GenBank/DDBJ whole genome shotgun (WGS) entry which is preliminary data.</text>
</comment>
<organism evidence="2 3">
    <name type="scientific">Trichonephila inaurata madagascariensis</name>
    <dbReference type="NCBI Taxonomy" id="2747483"/>
    <lineage>
        <taxon>Eukaryota</taxon>
        <taxon>Metazoa</taxon>
        <taxon>Ecdysozoa</taxon>
        <taxon>Arthropoda</taxon>
        <taxon>Chelicerata</taxon>
        <taxon>Arachnida</taxon>
        <taxon>Araneae</taxon>
        <taxon>Araneomorphae</taxon>
        <taxon>Entelegynae</taxon>
        <taxon>Araneoidea</taxon>
        <taxon>Nephilidae</taxon>
        <taxon>Trichonephila</taxon>
        <taxon>Trichonephila inaurata</taxon>
    </lineage>
</organism>
<dbReference type="AlphaFoldDB" id="A0A8X6M803"/>
<keyword evidence="1" id="KW-0472">Membrane</keyword>